<feature type="transmembrane region" description="Helical" evidence="1">
    <location>
        <begin position="53"/>
        <end position="72"/>
    </location>
</feature>
<name>A0A1K2IDA1_9FLAO</name>
<protein>
    <submittedName>
        <fullName evidence="2">Uncharacterized protein</fullName>
    </submittedName>
</protein>
<dbReference type="Proteomes" id="UP000182544">
    <property type="component" value="Unassembled WGS sequence"/>
</dbReference>
<keyword evidence="1" id="KW-0472">Membrane</keyword>
<evidence type="ECO:0000313" key="2">
    <source>
        <dbReference type="EMBL" id="SFZ90250.1"/>
    </source>
</evidence>
<gene>
    <name evidence="2" type="ORF">SAMN05428642_101826</name>
</gene>
<evidence type="ECO:0000256" key="1">
    <source>
        <dbReference type="SAM" id="Phobius"/>
    </source>
</evidence>
<dbReference type="RefSeq" id="WP_072400463.1">
    <property type="nucleotide sequence ID" value="NZ_FPKV01000001.1"/>
</dbReference>
<evidence type="ECO:0000313" key="3">
    <source>
        <dbReference type="Proteomes" id="UP000182544"/>
    </source>
</evidence>
<keyword evidence="1" id="KW-1133">Transmembrane helix</keyword>
<dbReference type="EMBL" id="FPKV01000001">
    <property type="protein sequence ID" value="SFZ90250.1"/>
    <property type="molecule type" value="Genomic_DNA"/>
</dbReference>
<dbReference type="AlphaFoldDB" id="A0A1K2IDA1"/>
<proteinExistence type="predicted"/>
<dbReference type="STRING" id="369401.SAMN05428642_101826"/>
<accession>A0A1K2IDA1</accession>
<sequence length="76" mass="8407">MKPVTKHKAEVYSILVDLMLKTLFALIAIGVFVAVAVKMLYIANPTWESVGPYAAFDTLLGGTVFIVFRHYFPSGK</sequence>
<keyword evidence="3" id="KW-1185">Reference proteome</keyword>
<feature type="transmembrane region" description="Helical" evidence="1">
    <location>
        <begin position="20"/>
        <end position="41"/>
    </location>
</feature>
<reference evidence="2 3" key="1">
    <citation type="submission" date="2016-10" db="EMBL/GenBank/DDBJ databases">
        <authorList>
            <person name="de Groot N.N."/>
        </authorList>
    </citation>
    <scope>NUCLEOTIDE SEQUENCE [LARGE SCALE GENOMIC DNA]</scope>
    <source>
        <strain evidence="2 3">DSM 18180</strain>
    </source>
</reference>
<organism evidence="2 3">
    <name type="scientific">Flaviramulus basaltis</name>
    <dbReference type="NCBI Taxonomy" id="369401"/>
    <lineage>
        <taxon>Bacteria</taxon>
        <taxon>Pseudomonadati</taxon>
        <taxon>Bacteroidota</taxon>
        <taxon>Flavobacteriia</taxon>
        <taxon>Flavobacteriales</taxon>
        <taxon>Flavobacteriaceae</taxon>
        <taxon>Flaviramulus</taxon>
    </lineage>
</organism>
<dbReference type="OrthoDB" id="9963709at2"/>
<keyword evidence="1" id="KW-0812">Transmembrane</keyword>